<dbReference type="InterPro" id="IPR005794">
    <property type="entry name" value="Fmt"/>
</dbReference>
<name>A0A2S9J5Y7_9SPHI</name>
<dbReference type="EMBL" id="PVBQ01000004">
    <property type="protein sequence ID" value="PRD48170.1"/>
    <property type="molecule type" value="Genomic_DNA"/>
</dbReference>
<dbReference type="Proteomes" id="UP000239711">
    <property type="component" value="Unassembled WGS sequence"/>
</dbReference>
<dbReference type="GO" id="GO:0004479">
    <property type="term" value="F:methionyl-tRNA formyltransferase activity"/>
    <property type="evidence" value="ECO:0007669"/>
    <property type="project" value="UniProtKB-UniRule"/>
</dbReference>
<dbReference type="Gene3D" id="3.40.50.12230">
    <property type="match status" value="1"/>
</dbReference>
<dbReference type="RefSeq" id="WP_105716197.1">
    <property type="nucleotide sequence ID" value="NZ_PVBQ01000004.1"/>
</dbReference>
<evidence type="ECO:0000256" key="2">
    <source>
        <dbReference type="ARBA" id="ARBA00012261"/>
    </source>
</evidence>
<dbReference type="AlphaFoldDB" id="A0A2S9J5Y7"/>
<dbReference type="InterPro" id="IPR041711">
    <property type="entry name" value="Met-tRNA-FMT_N"/>
</dbReference>
<comment type="similarity">
    <text evidence="1 5">Belongs to the Fmt family.</text>
</comment>
<dbReference type="SUPFAM" id="SSF50486">
    <property type="entry name" value="FMT C-terminal domain-like"/>
    <property type="match status" value="1"/>
</dbReference>
<gene>
    <name evidence="5" type="primary">fmt</name>
    <name evidence="8" type="ORF">C5745_06580</name>
</gene>
<evidence type="ECO:0000259" key="7">
    <source>
        <dbReference type="Pfam" id="PF02911"/>
    </source>
</evidence>
<dbReference type="CDD" id="cd08646">
    <property type="entry name" value="FMT_core_Met-tRNA-FMT_N"/>
    <property type="match status" value="1"/>
</dbReference>
<dbReference type="InterPro" id="IPR044135">
    <property type="entry name" value="Met-tRNA-FMT_C"/>
</dbReference>
<evidence type="ECO:0000256" key="4">
    <source>
        <dbReference type="ARBA" id="ARBA00022917"/>
    </source>
</evidence>
<dbReference type="Pfam" id="PF02911">
    <property type="entry name" value="Formyl_trans_C"/>
    <property type="match status" value="1"/>
</dbReference>
<evidence type="ECO:0000256" key="3">
    <source>
        <dbReference type="ARBA" id="ARBA00022679"/>
    </source>
</evidence>
<dbReference type="EC" id="2.1.2.9" evidence="2 5"/>
<dbReference type="InterPro" id="IPR036477">
    <property type="entry name" value="Formyl_transf_N_sf"/>
</dbReference>
<dbReference type="HAMAP" id="MF_00182">
    <property type="entry name" value="Formyl_trans"/>
    <property type="match status" value="1"/>
</dbReference>
<keyword evidence="9" id="KW-1185">Reference proteome</keyword>
<evidence type="ECO:0000256" key="5">
    <source>
        <dbReference type="HAMAP-Rule" id="MF_00182"/>
    </source>
</evidence>
<accession>A0A2S9J5Y7</accession>
<dbReference type="GO" id="GO:0005829">
    <property type="term" value="C:cytosol"/>
    <property type="evidence" value="ECO:0007669"/>
    <property type="project" value="TreeGrafter"/>
</dbReference>
<keyword evidence="3 5" id="KW-0808">Transferase</keyword>
<reference evidence="8 9" key="1">
    <citation type="submission" date="2018-02" db="EMBL/GenBank/DDBJ databases">
        <title>The draft genome of Sphingobacterium sp. 5JN-11.</title>
        <authorList>
            <person name="Liu L."/>
            <person name="Li L."/>
            <person name="Liang L."/>
            <person name="Zhang X."/>
            <person name="Wang T."/>
        </authorList>
    </citation>
    <scope>NUCLEOTIDE SEQUENCE [LARGE SCALE GENOMIC DNA]</scope>
    <source>
        <strain evidence="8 9">5JN-11</strain>
    </source>
</reference>
<protein>
    <recommendedName>
        <fullName evidence="2 5">Methionyl-tRNA formyltransferase</fullName>
        <ecNumber evidence="2 5">2.1.2.9</ecNumber>
    </recommendedName>
</protein>
<dbReference type="PANTHER" id="PTHR11138">
    <property type="entry name" value="METHIONYL-TRNA FORMYLTRANSFERASE"/>
    <property type="match status" value="1"/>
</dbReference>
<evidence type="ECO:0000313" key="9">
    <source>
        <dbReference type="Proteomes" id="UP000239711"/>
    </source>
</evidence>
<dbReference type="InterPro" id="IPR002376">
    <property type="entry name" value="Formyl_transf_N"/>
</dbReference>
<dbReference type="OrthoDB" id="9802815at2"/>
<evidence type="ECO:0000259" key="6">
    <source>
        <dbReference type="Pfam" id="PF00551"/>
    </source>
</evidence>
<dbReference type="InterPro" id="IPR011034">
    <property type="entry name" value="Formyl_transferase-like_C_sf"/>
</dbReference>
<dbReference type="NCBIfam" id="TIGR00460">
    <property type="entry name" value="fmt"/>
    <property type="match status" value="1"/>
</dbReference>
<dbReference type="SUPFAM" id="SSF53328">
    <property type="entry name" value="Formyltransferase"/>
    <property type="match status" value="1"/>
</dbReference>
<feature type="domain" description="Formyl transferase C-terminal" evidence="7">
    <location>
        <begin position="205"/>
        <end position="302"/>
    </location>
</feature>
<dbReference type="PANTHER" id="PTHR11138:SF5">
    <property type="entry name" value="METHIONYL-TRNA FORMYLTRANSFERASE, MITOCHONDRIAL"/>
    <property type="match status" value="1"/>
</dbReference>
<evidence type="ECO:0000256" key="1">
    <source>
        <dbReference type="ARBA" id="ARBA00010699"/>
    </source>
</evidence>
<comment type="caution">
    <text evidence="8">The sequence shown here is derived from an EMBL/GenBank/DDBJ whole genome shotgun (WGS) entry which is preliminary data.</text>
</comment>
<dbReference type="InterPro" id="IPR005793">
    <property type="entry name" value="Formyl_trans_C"/>
</dbReference>
<organism evidence="8 9">
    <name type="scientific">Sphingobacterium haloxyli</name>
    <dbReference type="NCBI Taxonomy" id="2100533"/>
    <lineage>
        <taxon>Bacteria</taxon>
        <taxon>Pseudomonadati</taxon>
        <taxon>Bacteroidota</taxon>
        <taxon>Sphingobacteriia</taxon>
        <taxon>Sphingobacteriales</taxon>
        <taxon>Sphingobacteriaceae</taxon>
        <taxon>Sphingobacterium</taxon>
    </lineage>
</organism>
<feature type="domain" description="Formyl transferase N-terminal" evidence="6">
    <location>
        <begin position="1"/>
        <end position="178"/>
    </location>
</feature>
<feature type="binding site" evidence="5">
    <location>
        <begin position="108"/>
        <end position="111"/>
    </location>
    <ligand>
        <name>(6S)-5,6,7,8-tetrahydrofolate</name>
        <dbReference type="ChEBI" id="CHEBI:57453"/>
    </ligand>
</feature>
<comment type="catalytic activity">
    <reaction evidence="5">
        <text>L-methionyl-tRNA(fMet) + (6R)-10-formyltetrahydrofolate = N-formyl-L-methionyl-tRNA(fMet) + (6S)-5,6,7,8-tetrahydrofolate + H(+)</text>
        <dbReference type="Rhea" id="RHEA:24380"/>
        <dbReference type="Rhea" id="RHEA-COMP:9952"/>
        <dbReference type="Rhea" id="RHEA-COMP:9953"/>
        <dbReference type="ChEBI" id="CHEBI:15378"/>
        <dbReference type="ChEBI" id="CHEBI:57453"/>
        <dbReference type="ChEBI" id="CHEBI:78530"/>
        <dbReference type="ChEBI" id="CHEBI:78844"/>
        <dbReference type="ChEBI" id="CHEBI:195366"/>
        <dbReference type="EC" id="2.1.2.9"/>
    </reaction>
</comment>
<keyword evidence="4 5" id="KW-0648">Protein biosynthesis</keyword>
<evidence type="ECO:0000313" key="8">
    <source>
        <dbReference type="EMBL" id="PRD48170.1"/>
    </source>
</evidence>
<comment type="function">
    <text evidence="5">Attaches a formyl group to the free amino group of methionyl-tRNA(fMet). The formyl group appears to play a dual role in the initiator identity of N-formylmethionyl-tRNA by promoting its recognition by IF2 and preventing the misappropriation of this tRNA by the elongation apparatus.</text>
</comment>
<sequence>MRIIFMGTPDFAVASLAALLQSGEEVVAVVTTPDKPAGRGQKMHESAVKKYAVKEGLPVLQPERLKSPEFITRLRSYQADLQVVVAFRMLPEVVWNMPSLGTVNVHASLLPQYRGAAPINHAIIQGETHTGVTTFLLQHEIDTGHVLFSQQVEIAPRDTAGVLHDKLMVAGAEVLLKTISALKNNDTHPIPQTQLETAEQKTAPKIFKQDCNIIWNKPTDQVYNQIRGLSPYPTAYTLLNGKVLKIFETEKGQPIGEAPGAYTTDGRTFLSFATQDGSLSIISLQLEGKKRMQIDEFLRGYRFE</sequence>
<proteinExistence type="inferred from homology"/>
<dbReference type="Pfam" id="PF00551">
    <property type="entry name" value="Formyl_trans_N"/>
    <property type="match status" value="1"/>
</dbReference>
<dbReference type="CDD" id="cd08704">
    <property type="entry name" value="Met_tRNA_FMT_C"/>
    <property type="match status" value="1"/>
</dbReference>